<feature type="domain" description="Major facilitator superfamily (MFS) profile" evidence="8">
    <location>
        <begin position="10"/>
        <end position="415"/>
    </location>
</feature>
<feature type="transmembrane region" description="Helical" evidence="7">
    <location>
        <begin position="228"/>
        <end position="249"/>
    </location>
</feature>
<reference evidence="9 10" key="1">
    <citation type="journal article" date="2014" name="Antonie Van Leeuwenhoek">
        <title>Fictibacillus enclensis sp. nov., isolated from marine sediment.</title>
        <authorList>
            <person name="Dastager S.G."/>
            <person name="Mawlankar R."/>
            <person name="Srinivasan K."/>
            <person name="Tang S.K."/>
            <person name="Lee J.C."/>
            <person name="Ramana V.V."/>
            <person name="Shouche Y.S."/>
        </authorList>
    </citation>
    <scope>NUCLEOTIDE SEQUENCE [LARGE SCALE GENOMIC DNA]</scope>
    <source>
        <strain evidence="9 10">NIO-1003</strain>
    </source>
</reference>
<dbReference type="GO" id="GO:0022857">
    <property type="term" value="F:transmembrane transporter activity"/>
    <property type="evidence" value="ECO:0007669"/>
    <property type="project" value="InterPro"/>
</dbReference>
<evidence type="ECO:0000256" key="5">
    <source>
        <dbReference type="ARBA" id="ARBA00022989"/>
    </source>
</evidence>
<gene>
    <name evidence="9" type="ORF">AS030_08025</name>
</gene>
<dbReference type="PANTHER" id="PTHR11662">
    <property type="entry name" value="SOLUTE CARRIER FAMILY 17"/>
    <property type="match status" value="1"/>
</dbReference>
<comment type="subcellular location">
    <subcellularLocation>
        <location evidence="1">Cell membrane</location>
        <topology evidence="1">Multi-pass membrane protein</topology>
    </subcellularLocation>
</comment>
<dbReference type="EMBL" id="LNQN01000001">
    <property type="protein sequence ID" value="KSU85438.1"/>
    <property type="molecule type" value="Genomic_DNA"/>
</dbReference>
<dbReference type="RefSeq" id="WP_061970303.1">
    <property type="nucleotide sequence ID" value="NZ_FMAV01000001.1"/>
</dbReference>
<name>A0A0V8JEE6_9BACL</name>
<evidence type="ECO:0000259" key="8">
    <source>
        <dbReference type="PROSITE" id="PS50850"/>
    </source>
</evidence>
<dbReference type="InterPro" id="IPR020846">
    <property type="entry name" value="MFS_dom"/>
</dbReference>
<feature type="transmembrane region" description="Helical" evidence="7">
    <location>
        <begin position="389"/>
        <end position="410"/>
    </location>
</feature>
<dbReference type="Gene3D" id="1.20.1250.20">
    <property type="entry name" value="MFS general substrate transporter like domains"/>
    <property type="match status" value="2"/>
</dbReference>
<feature type="transmembrane region" description="Helical" evidence="7">
    <location>
        <begin position="39"/>
        <end position="59"/>
    </location>
</feature>
<feature type="transmembrane region" description="Helical" evidence="7">
    <location>
        <begin position="71"/>
        <end position="91"/>
    </location>
</feature>
<dbReference type="CDD" id="cd17319">
    <property type="entry name" value="MFS_ExuT_GudP_like"/>
    <property type="match status" value="1"/>
</dbReference>
<dbReference type="AlphaFoldDB" id="A0A0V8JEE6"/>
<feature type="transmembrane region" description="Helical" evidence="7">
    <location>
        <begin position="136"/>
        <end position="157"/>
    </location>
</feature>
<feature type="transmembrane region" description="Helical" evidence="7">
    <location>
        <begin position="360"/>
        <end position="383"/>
    </location>
</feature>
<dbReference type="InterPro" id="IPR000849">
    <property type="entry name" value="Sugar_P_transporter"/>
</dbReference>
<evidence type="ECO:0000256" key="2">
    <source>
        <dbReference type="ARBA" id="ARBA00022448"/>
    </source>
</evidence>
<dbReference type="PROSITE" id="PS50850">
    <property type="entry name" value="MFS"/>
    <property type="match status" value="1"/>
</dbReference>
<comment type="caution">
    <text evidence="9">The sequence shown here is derived from an EMBL/GenBank/DDBJ whole genome shotgun (WGS) entry which is preliminary data.</text>
</comment>
<feature type="transmembrane region" description="Helical" evidence="7">
    <location>
        <begin position="326"/>
        <end position="348"/>
    </location>
</feature>
<dbReference type="PANTHER" id="PTHR11662:SF399">
    <property type="entry name" value="FI19708P1-RELATED"/>
    <property type="match status" value="1"/>
</dbReference>
<accession>A0A0V8JEE6</accession>
<keyword evidence="5 7" id="KW-1133">Transmembrane helix</keyword>
<proteinExistence type="predicted"/>
<keyword evidence="3" id="KW-1003">Cell membrane</keyword>
<dbReference type="InterPro" id="IPR011701">
    <property type="entry name" value="MFS"/>
</dbReference>
<keyword evidence="4 7" id="KW-0812">Transmembrane</keyword>
<feature type="transmembrane region" description="Helical" evidence="7">
    <location>
        <begin position="302"/>
        <end position="320"/>
    </location>
</feature>
<dbReference type="PIRSF" id="PIRSF002808">
    <property type="entry name" value="Hexose_phosphate_transp"/>
    <property type="match status" value="1"/>
</dbReference>
<dbReference type="GO" id="GO:0005886">
    <property type="term" value="C:plasma membrane"/>
    <property type="evidence" value="ECO:0007669"/>
    <property type="project" value="UniProtKB-SubCell"/>
</dbReference>
<feature type="transmembrane region" description="Helical" evidence="7">
    <location>
        <begin position="163"/>
        <end position="183"/>
    </location>
</feature>
<evidence type="ECO:0000256" key="4">
    <source>
        <dbReference type="ARBA" id="ARBA00022692"/>
    </source>
</evidence>
<evidence type="ECO:0000256" key="7">
    <source>
        <dbReference type="SAM" id="Phobius"/>
    </source>
</evidence>
<organism evidence="9 10">
    <name type="scientific">Fictibacillus enclensis</name>
    <dbReference type="NCBI Taxonomy" id="1017270"/>
    <lineage>
        <taxon>Bacteria</taxon>
        <taxon>Bacillati</taxon>
        <taxon>Bacillota</taxon>
        <taxon>Bacilli</taxon>
        <taxon>Bacillales</taxon>
        <taxon>Fictibacillaceae</taxon>
        <taxon>Fictibacillus</taxon>
    </lineage>
</organism>
<evidence type="ECO:0000256" key="1">
    <source>
        <dbReference type="ARBA" id="ARBA00004651"/>
    </source>
</evidence>
<keyword evidence="2" id="KW-0813">Transport</keyword>
<feature type="transmembrane region" description="Helical" evidence="7">
    <location>
        <begin position="97"/>
        <end position="115"/>
    </location>
</feature>
<keyword evidence="10" id="KW-1185">Reference proteome</keyword>
<dbReference type="Proteomes" id="UP000054099">
    <property type="component" value="Unassembled WGS sequence"/>
</dbReference>
<sequence>MKKTNGRWLVVVLLFIATTVNYMDRAILGIAGPSMMKDLSLSTVQFGILGSAFFWSYALMQIPVGMIVDKLGARLTYSIAIVWWSLCTVFTGLGRSIGTLIGIRVLMGIGEAPAFPTNTRVISDWLPANERGVANGIFNSGTAIGIGITTPVLAWIIEKWGWQAAFVVIGSIGFIWLAFWLFFFRNQPSQSAIANKAEVDYIAAGQTETKSELAIKISPIKFLRYRNVWPMLYGLFAHNYLIYLMMTWLPTYLVVERHMTLLKAGFFTMLPWIMSFLGNILGGILSDWLIRRGWNSIKARKTILAIGMLFPLFIIPTVYTKDAMTALIFISIAIGGEGLAAGILWATVSDVAPIGAEGKLAGLQNFVGNLAGWLAPVVTGLLISQFKNFTIALIIPIVICGIASLAYTFIIKNQRISFHEEKTEEKNVATGM</sequence>
<dbReference type="InterPro" id="IPR036259">
    <property type="entry name" value="MFS_trans_sf"/>
</dbReference>
<dbReference type="Pfam" id="PF07690">
    <property type="entry name" value="MFS_1"/>
    <property type="match status" value="1"/>
</dbReference>
<dbReference type="SUPFAM" id="SSF103473">
    <property type="entry name" value="MFS general substrate transporter"/>
    <property type="match status" value="1"/>
</dbReference>
<evidence type="ECO:0000313" key="9">
    <source>
        <dbReference type="EMBL" id="KSU85438.1"/>
    </source>
</evidence>
<protein>
    <recommendedName>
        <fullName evidence="8">Major facilitator superfamily (MFS) profile domain-containing protein</fullName>
    </recommendedName>
</protein>
<keyword evidence="6 7" id="KW-0472">Membrane</keyword>
<evidence type="ECO:0000256" key="6">
    <source>
        <dbReference type="ARBA" id="ARBA00023136"/>
    </source>
</evidence>
<dbReference type="InterPro" id="IPR050382">
    <property type="entry name" value="MFS_Na/Anion_cotransporter"/>
</dbReference>
<evidence type="ECO:0000313" key="10">
    <source>
        <dbReference type="Proteomes" id="UP000054099"/>
    </source>
</evidence>
<feature type="transmembrane region" description="Helical" evidence="7">
    <location>
        <begin position="269"/>
        <end position="290"/>
    </location>
</feature>
<evidence type="ECO:0000256" key="3">
    <source>
        <dbReference type="ARBA" id="ARBA00022475"/>
    </source>
</evidence>